<evidence type="ECO:0000313" key="3">
    <source>
        <dbReference type="Proteomes" id="UP000050509"/>
    </source>
</evidence>
<dbReference type="SUPFAM" id="SSF89796">
    <property type="entry name" value="CoA-transferase family III (CaiB/BaiF)"/>
    <property type="match status" value="1"/>
</dbReference>
<dbReference type="InterPro" id="IPR023606">
    <property type="entry name" value="CoA-Trfase_III_dom_1_sf"/>
</dbReference>
<dbReference type="Pfam" id="PF02515">
    <property type="entry name" value="CoA_transf_3"/>
    <property type="match status" value="1"/>
</dbReference>
<evidence type="ECO:0000313" key="2">
    <source>
        <dbReference type="EMBL" id="KPV51272.1"/>
    </source>
</evidence>
<comment type="caution">
    <text evidence="2">The sequence shown here is derived from an EMBL/GenBank/DDBJ whole genome shotgun (WGS) entry which is preliminary data.</text>
</comment>
<keyword evidence="3" id="KW-1185">Reference proteome</keyword>
<dbReference type="Proteomes" id="UP000050509">
    <property type="component" value="Unassembled WGS sequence"/>
</dbReference>
<dbReference type="InterPro" id="IPR050483">
    <property type="entry name" value="CoA-transferase_III_domain"/>
</dbReference>
<organism evidence="2 3">
    <name type="scientific">Kouleothrix aurantiaca</name>
    <dbReference type="NCBI Taxonomy" id="186479"/>
    <lineage>
        <taxon>Bacteria</taxon>
        <taxon>Bacillati</taxon>
        <taxon>Chloroflexota</taxon>
        <taxon>Chloroflexia</taxon>
        <taxon>Chloroflexales</taxon>
        <taxon>Roseiflexineae</taxon>
        <taxon>Roseiflexaceae</taxon>
        <taxon>Kouleothrix</taxon>
    </lineage>
</organism>
<accession>A0A0P9FE99</accession>
<dbReference type="InterPro" id="IPR003673">
    <property type="entry name" value="CoA-Trfase_fam_III"/>
</dbReference>
<reference evidence="2 3" key="1">
    <citation type="submission" date="2015-09" db="EMBL/GenBank/DDBJ databases">
        <title>Draft genome sequence of Kouleothrix aurantiaca JCM 19913.</title>
        <authorList>
            <person name="Hemp J."/>
        </authorList>
    </citation>
    <scope>NUCLEOTIDE SEQUENCE [LARGE SCALE GENOMIC DNA]</scope>
    <source>
        <strain evidence="2 3">COM-B</strain>
    </source>
</reference>
<dbReference type="PANTHER" id="PTHR48207">
    <property type="entry name" value="SUCCINATE--HYDROXYMETHYLGLUTARATE COA-TRANSFERASE"/>
    <property type="match status" value="1"/>
</dbReference>
<dbReference type="Gene3D" id="3.40.50.10540">
    <property type="entry name" value="Crotonobetainyl-coa:carnitine coa-transferase, domain 1"/>
    <property type="match status" value="1"/>
</dbReference>
<dbReference type="PANTHER" id="PTHR48207:SF3">
    <property type="entry name" value="SUCCINATE--HYDROXYMETHYLGLUTARATE COA-TRANSFERASE"/>
    <property type="match status" value="1"/>
</dbReference>
<protein>
    <submittedName>
        <fullName evidence="2">Formyl-CoA transferase</fullName>
    </submittedName>
</protein>
<feature type="non-terminal residue" evidence="2">
    <location>
        <position position="269"/>
    </location>
</feature>
<proteinExistence type="predicted"/>
<keyword evidence="1 2" id="KW-0808">Transferase</keyword>
<dbReference type="AlphaFoldDB" id="A0A0P9FE99"/>
<name>A0A0P9FE99_9CHLR</name>
<sequence>MTPPLDGLRVLDLTRALAGPFCAQMLGDMGADIVKVEQPGVGDNARAWGPPFQGGESSYFLSVNRHKRSIALNLRDARGAEVLRRLVAGSDVLLENFVPGTLDRLGFSYEACAALAPNLIYCSISGFGQTGPERERAAYDQILQGMGGIMSMTGAAGGEPMRVGIAIADIMAGMFAAYAVQVALYHRERTGVGQRVDTSLLEGQLAMMTYQAGRYFATGDAPGTSGNMHPTIVPYGLYRAADAFFNLAVGTEDLWRRFCAALGLEPLRD</sequence>
<dbReference type="EMBL" id="LJCR01000988">
    <property type="protein sequence ID" value="KPV51272.1"/>
    <property type="molecule type" value="Genomic_DNA"/>
</dbReference>
<evidence type="ECO:0000256" key="1">
    <source>
        <dbReference type="ARBA" id="ARBA00022679"/>
    </source>
</evidence>
<gene>
    <name evidence="2" type="ORF">SE17_22175</name>
</gene>
<dbReference type="GO" id="GO:0008410">
    <property type="term" value="F:CoA-transferase activity"/>
    <property type="evidence" value="ECO:0007669"/>
    <property type="project" value="TreeGrafter"/>
</dbReference>